<feature type="compositionally biased region" description="Low complexity" evidence="8">
    <location>
        <begin position="524"/>
        <end position="543"/>
    </location>
</feature>
<keyword evidence="3" id="KW-1003">Cell membrane</keyword>
<dbReference type="InterPro" id="IPR011701">
    <property type="entry name" value="MFS"/>
</dbReference>
<dbReference type="GO" id="GO:0005886">
    <property type="term" value="C:plasma membrane"/>
    <property type="evidence" value="ECO:0007669"/>
    <property type="project" value="UniProtKB-SubCell"/>
</dbReference>
<reference evidence="13" key="3">
    <citation type="submission" date="2025-04" db="UniProtKB">
        <authorList>
            <consortium name="RefSeq"/>
        </authorList>
    </citation>
    <scope>IDENTIFICATION</scope>
    <source>
        <strain evidence="13">CBS 304.34</strain>
    </source>
</reference>
<evidence type="ECO:0000256" key="6">
    <source>
        <dbReference type="ARBA" id="ARBA00023136"/>
    </source>
</evidence>
<gene>
    <name evidence="11 13" type="ORF">BDZ99DRAFT_273577</name>
</gene>
<feature type="transmembrane region" description="Helical" evidence="9">
    <location>
        <begin position="419"/>
        <end position="439"/>
    </location>
</feature>
<evidence type="ECO:0000313" key="11">
    <source>
        <dbReference type="EMBL" id="KAF2811303.1"/>
    </source>
</evidence>
<dbReference type="GeneID" id="54454807"/>
<reference evidence="11 13" key="1">
    <citation type="journal article" date="2020" name="Stud. Mycol.">
        <title>101 Dothideomycetes genomes: a test case for predicting lifestyles and emergence of pathogens.</title>
        <authorList>
            <person name="Haridas S."/>
            <person name="Albert R."/>
            <person name="Binder M."/>
            <person name="Bloem J."/>
            <person name="Labutti K."/>
            <person name="Salamov A."/>
            <person name="Andreopoulos B."/>
            <person name="Baker S."/>
            <person name="Barry K."/>
            <person name="Bills G."/>
            <person name="Bluhm B."/>
            <person name="Cannon C."/>
            <person name="Castanera R."/>
            <person name="Culley D."/>
            <person name="Daum C."/>
            <person name="Ezra D."/>
            <person name="Gonzalez J."/>
            <person name="Henrissat B."/>
            <person name="Kuo A."/>
            <person name="Liang C."/>
            <person name="Lipzen A."/>
            <person name="Lutzoni F."/>
            <person name="Magnuson J."/>
            <person name="Mondo S."/>
            <person name="Nolan M."/>
            <person name="Ohm R."/>
            <person name="Pangilinan J."/>
            <person name="Park H.-J."/>
            <person name="Ramirez L."/>
            <person name="Alfaro M."/>
            <person name="Sun H."/>
            <person name="Tritt A."/>
            <person name="Yoshinaga Y."/>
            <person name="Zwiers L.-H."/>
            <person name="Turgeon B."/>
            <person name="Goodwin S."/>
            <person name="Spatafora J."/>
            <person name="Crous P."/>
            <person name="Grigoriev I."/>
        </authorList>
    </citation>
    <scope>NUCLEOTIDE SEQUENCE</scope>
    <source>
        <strain evidence="11 13">CBS 304.34</strain>
    </source>
</reference>
<proteinExistence type="inferred from homology"/>
<feature type="transmembrane region" description="Helical" evidence="9">
    <location>
        <begin position="451"/>
        <end position="473"/>
    </location>
</feature>
<name>A0A6A6YSF5_9PEZI</name>
<dbReference type="FunFam" id="1.20.1250.20:FF:000065">
    <property type="entry name" value="Putative MFS pantothenate transporter"/>
    <property type="match status" value="1"/>
</dbReference>
<dbReference type="RefSeq" id="XP_033578267.1">
    <property type="nucleotide sequence ID" value="XM_033713914.1"/>
</dbReference>
<dbReference type="PANTHER" id="PTHR43791:SF37">
    <property type="entry name" value="MAJOR FACILITATOR SUPERFAMILY (MFS) PROFILE DOMAIN-CONTAINING PROTEIN"/>
    <property type="match status" value="1"/>
</dbReference>
<protein>
    <submittedName>
        <fullName evidence="11 13">MFS general substrate transporter</fullName>
    </submittedName>
</protein>
<feature type="domain" description="Major facilitator superfamily (MFS) profile" evidence="10">
    <location>
        <begin position="91"/>
        <end position="511"/>
    </location>
</feature>
<evidence type="ECO:0000256" key="2">
    <source>
        <dbReference type="ARBA" id="ARBA00022448"/>
    </source>
</evidence>
<comment type="subcellular location">
    <subcellularLocation>
        <location evidence="1">Cell membrane</location>
        <topology evidence="1">Multi-pass membrane protein</topology>
    </subcellularLocation>
</comment>
<feature type="transmembrane region" description="Helical" evidence="9">
    <location>
        <begin position="393"/>
        <end position="413"/>
    </location>
</feature>
<evidence type="ECO:0000256" key="9">
    <source>
        <dbReference type="SAM" id="Phobius"/>
    </source>
</evidence>
<keyword evidence="5 9" id="KW-1133">Transmembrane helix</keyword>
<dbReference type="GO" id="GO:0022857">
    <property type="term" value="F:transmembrane transporter activity"/>
    <property type="evidence" value="ECO:0007669"/>
    <property type="project" value="InterPro"/>
</dbReference>
<dbReference type="Pfam" id="PF07690">
    <property type="entry name" value="MFS_1"/>
    <property type="match status" value="1"/>
</dbReference>
<evidence type="ECO:0000313" key="12">
    <source>
        <dbReference type="Proteomes" id="UP000504636"/>
    </source>
</evidence>
<dbReference type="OrthoDB" id="3639251at2759"/>
<feature type="transmembrane region" description="Helical" evidence="9">
    <location>
        <begin position="130"/>
        <end position="150"/>
    </location>
</feature>
<dbReference type="Gene3D" id="1.20.1250.20">
    <property type="entry name" value="MFS general substrate transporter like domains"/>
    <property type="match status" value="2"/>
</dbReference>
<keyword evidence="2" id="KW-0813">Transport</keyword>
<organism evidence="11">
    <name type="scientific">Mytilinidion resinicola</name>
    <dbReference type="NCBI Taxonomy" id="574789"/>
    <lineage>
        <taxon>Eukaryota</taxon>
        <taxon>Fungi</taxon>
        <taxon>Dikarya</taxon>
        <taxon>Ascomycota</taxon>
        <taxon>Pezizomycotina</taxon>
        <taxon>Dothideomycetes</taxon>
        <taxon>Pleosporomycetidae</taxon>
        <taxon>Mytilinidiales</taxon>
        <taxon>Mytilinidiaceae</taxon>
        <taxon>Mytilinidion</taxon>
    </lineage>
</organism>
<feature type="transmembrane region" description="Helical" evidence="9">
    <location>
        <begin position="217"/>
        <end position="239"/>
    </location>
</feature>
<dbReference type="InterPro" id="IPR036259">
    <property type="entry name" value="MFS_trans_sf"/>
</dbReference>
<feature type="transmembrane region" description="Helical" evidence="9">
    <location>
        <begin position="89"/>
        <end position="110"/>
    </location>
</feature>
<keyword evidence="12" id="KW-1185">Reference proteome</keyword>
<dbReference type="SUPFAM" id="SSF103473">
    <property type="entry name" value="MFS general substrate transporter"/>
    <property type="match status" value="1"/>
</dbReference>
<dbReference type="Proteomes" id="UP000504636">
    <property type="component" value="Unplaced"/>
</dbReference>
<feature type="transmembrane region" description="Helical" evidence="9">
    <location>
        <begin position="485"/>
        <end position="505"/>
    </location>
</feature>
<dbReference type="EMBL" id="MU003698">
    <property type="protein sequence ID" value="KAF2811303.1"/>
    <property type="molecule type" value="Genomic_DNA"/>
</dbReference>
<keyword evidence="6 9" id="KW-0472">Membrane</keyword>
<feature type="region of interest" description="Disordered" evidence="8">
    <location>
        <begin position="518"/>
        <end position="555"/>
    </location>
</feature>
<feature type="transmembrane region" description="Helical" evidence="9">
    <location>
        <begin position="183"/>
        <end position="205"/>
    </location>
</feature>
<evidence type="ECO:0000313" key="13">
    <source>
        <dbReference type="RefSeq" id="XP_033578267.1"/>
    </source>
</evidence>
<evidence type="ECO:0000256" key="1">
    <source>
        <dbReference type="ARBA" id="ARBA00004651"/>
    </source>
</evidence>
<keyword evidence="4 9" id="KW-0812">Transmembrane</keyword>
<evidence type="ECO:0000256" key="7">
    <source>
        <dbReference type="ARBA" id="ARBA00037968"/>
    </source>
</evidence>
<sequence>MAAITALGEFGLATPTGDKAHPTVETTAVGSGGVLTSSEFDNEPKKLEAYQKPGAWGAICRFGRTVQRYVWDDPDKSTEEKKFLFKLDFFTLIYCCLGYFCKGLAQTNIFNAYVSGMKESLNMQGSELTYMQNVFTAGYVVGQLPAVMLATRVRPSILVPTCEVLWAVCTFASATVTTVPQLYALRFLIGLFESAYFPCIIYVMGSWYTKHERAKRLTLFYASGSMAGMFSGYLQAGAYKGLNGKLGHEGWQWLFIICGIISLPSGLLGYVFLADFPETTRAFYITKAEAEWARERLRREGYKPLGASKWTRTKVFRIMAQWQFWVLPIGYMIIQQSVPQIQPIFSLWLKAEKYSVYDINVLPTAQTAIGVVVQLIAGMVSDSPLLKGRRAEAMSAMILGTFFSVITLAVWDVSHDLRFAAYYLAYTGSGLAGLYFSWFPELIPHDHEMRGFMIAVSNMFSYIQSIWISDVVWRTADAPRFHRGFIAASVFCAALVLLTILLRVLELRDVRKRARLAQGDEEGPAAAATTSEATETTHTLETGTSREGTEKQHLG</sequence>
<feature type="transmembrane region" description="Helical" evidence="9">
    <location>
        <begin position="251"/>
        <end position="273"/>
    </location>
</feature>
<dbReference type="PANTHER" id="PTHR43791">
    <property type="entry name" value="PERMEASE-RELATED"/>
    <property type="match status" value="1"/>
</dbReference>
<dbReference type="PROSITE" id="PS50850">
    <property type="entry name" value="MFS"/>
    <property type="match status" value="1"/>
</dbReference>
<reference evidence="13" key="2">
    <citation type="submission" date="2020-04" db="EMBL/GenBank/DDBJ databases">
        <authorList>
            <consortium name="NCBI Genome Project"/>
        </authorList>
    </citation>
    <scope>NUCLEOTIDE SEQUENCE</scope>
    <source>
        <strain evidence="13">CBS 304.34</strain>
    </source>
</reference>
<evidence type="ECO:0000259" key="10">
    <source>
        <dbReference type="PROSITE" id="PS50850"/>
    </source>
</evidence>
<dbReference type="AlphaFoldDB" id="A0A6A6YSF5"/>
<evidence type="ECO:0000256" key="4">
    <source>
        <dbReference type="ARBA" id="ARBA00022692"/>
    </source>
</evidence>
<comment type="similarity">
    <text evidence="7">Belongs to the major facilitator superfamily. Allantoate permease family.</text>
</comment>
<dbReference type="InterPro" id="IPR020846">
    <property type="entry name" value="MFS_dom"/>
</dbReference>
<evidence type="ECO:0000256" key="5">
    <source>
        <dbReference type="ARBA" id="ARBA00022989"/>
    </source>
</evidence>
<dbReference type="FunFam" id="1.20.1250.20:FF:000386">
    <property type="entry name" value="MFS general substrate transporter"/>
    <property type="match status" value="1"/>
</dbReference>
<feature type="transmembrane region" description="Helical" evidence="9">
    <location>
        <begin position="157"/>
        <end position="177"/>
    </location>
</feature>
<accession>A0A6A6YSF5</accession>
<feature type="transmembrane region" description="Helical" evidence="9">
    <location>
        <begin position="354"/>
        <end position="381"/>
    </location>
</feature>
<feature type="transmembrane region" description="Helical" evidence="9">
    <location>
        <begin position="315"/>
        <end position="334"/>
    </location>
</feature>
<evidence type="ECO:0000256" key="3">
    <source>
        <dbReference type="ARBA" id="ARBA00022475"/>
    </source>
</evidence>
<evidence type="ECO:0000256" key="8">
    <source>
        <dbReference type="SAM" id="MobiDB-lite"/>
    </source>
</evidence>